<dbReference type="Proteomes" id="UP000475249">
    <property type="component" value="Unassembled WGS sequence"/>
</dbReference>
<reference evidence="1 2" key="1">
    <citation type="submission" date="2020-01" db="EMBL/GenBank/DDBJ databases">
        <title>Bacteria diversity of Porities sp.</title>
        <authorList>
            <person name="Wang G."/>
        </authorList>
    </citation>
    <scope>NUCLEOTIDE SEQUENCE [LARGE SCALE GENOMIC DNA]</scope>
    <source>
        <strain evidence="1 2">R33</strain>
    </source>
</reference>
<dbReference type="EMBL" id="WXYO01000003">
    <property type="protein sequence ID" value="NAS11860.1"/>
    <property type="molecule type" value="Genomic_DNA"/>
</dbReference>
<sequence>MSGLIFLSFFEPEKLFSNQKKKPVLNNAKSSLQKLSETSPIVLFDGACNLCNGWVQFILRYEREAEISFASLQSEPARQLLESYGLRQDLSSIVLVEDQNLFQKSDAILKIIEKLRLPWSLMIFFTFIPRPLRNTAYSFVARYRYTWFGKRDRCDLFPQAQKLRFIE</sequence>
<dbReference type="PANTHER" id="PTHR33639">
    <property type="entry name" value="THIOL-DISULFIDE OXIDOREDUCTASE DCC"/>
    <property type="match status" value="1"/>
</dbReference>
<keyword evidence="2" id="KW-1185">Reference proteome</keyword>
<comment type="caution">
    <text evidence="1">The sequence shown here is derived from an EMBL/GenBank/DDBJ whole genome shotgun (WGS) entry which is preliminary data.</text>
</comment>
<accession>A0A6L9EAX9</accession>
<dbReference type="Pfam" id="PF04134">
    <property type="entry name" value="DCC1-like"/>
    <property type="match status" value="1"/>
</dbReference>
<dbReference type="AlphaFoldDB" id="A0A6L9EAX9"/>
<evidence type="ECO:0000313" key="2">
    <source>
        <dbReference type="Proteomes" id="UP000475249"/>
    </source>
</evidence>
<organism evidence="1 2">
    <name type="scientific">Poritiphilus flavus</name>
    <dbReference type="NCBI Taxonomy" id="2697053"/>
    <lineage>
        <taxon>Bacteria</taxon>
        <taxon>Pseudomonadati</taxon>
        <taxon>Bacteroidota</taxon>
        <taxon>Flavobacteriia</taxon>
        <taxon>Flavobacteriales</taxon>
        <taxon>Flavobacteriaceae</taxon>
        <taxon>Poritiphilus</taxon>
    </lineage>
</organism>
<proteinExistence type="predicted"/>
<name>A0A6L9EAX9_9FLAO</name>
<dbReference type="InterPro" id="IPR007263">
    <property type="entry name" value="DCC1-like"/>
</dbReference>
<dbReference type="PANTHER" id="PTHR33639:SF2">
    <property type="entry name" value="DUF393 DOMAIN-CONTAINING PROTEIN"/>
    <property type="match status" value="1"/>
</dbReference>
<dbReference type="GO" id="GO:0015035">
    <property type="term" value="F:protein-disulfide reductase activity"/>
    <property type="evidence" value="ECO:0007669"/>
    <property type="project" value="InterPro"/>
</dbReference>
<evidence type="ECO:0000313" key="1">
    <source>
        <dbReference type="EMBL" id="NAS11860.1"/>
    </source>
</evidence>
<gene>
    <name evidence="1" type="ORF">GTQ38_07605</name>
</gene>
<protein>
    <submittedName>
        <fullName evidence="1">DUF393 domain-containing protein</fullName>
    </submittedName>
</protein>
<dbReference type="InterPro" id="IPR052927">
    <property type="entry name" value="DCC_oxidoreductase"/>
</dbReference>